<dbReference type="Pfam" id="PF06877">
    <property type="entry name" value="RraB"/>
    <property type="match status" value="1"/>
</dbReference>
<feature type="domain" description="Regulator of ribonuclease activity B" evidence="1">
    <location>
        <begin position="8"/>
        <end position="109"/>
    </location>
</feature>
<protein>
    <submittedName>
        <fullName evidence="2">Ribonuclease E inhibitor RraB</fullName>
    </submittedName>
</protein>
<name>A0A6N8FB37_9GAMM</name>
<dbReference type="OrthoDB" id="7065464at2"/>
<dbReference type="NCBIfam" id="NF008393">
    <property type="entry name" value="PRK11191.1"/>
    <property type="match status" value="1"/>
</dbReference>
<evidence type="ECO:0000259" key="1">
    <source>
        <dbReference type="Pfam" id="PF06877"/>
    </source>
</evidence>
<dbReference type="AlphaFoldDB" id="A0A6N8FB37"/>
<organism evidence="2 3">
    <name type="scientific">Psychrosphaera haliotis</name>
    <dbReference type="NCBI Taxonomy" id="555083"/>
    <lineage>
        <taxon>Bacteria</taxon>
        <taxon>Pseudomonadati</taxon>
        <taxon>Pseudomonadota</taxon>
        <taxon>Gammaproteobacteria</taxon>
        <taxon>Alteromonadales</taxon>
        <taxon>Pseudoalteromonadaceae</taxon>
        <taxon>Psychrosphaera</taxon>
    </lineage>
</organism>
<dbReference type="Proteomes" id="UP000439994">
    <property type="component" value="Unassembled WGS sequence"/>
</dbReference>
<dbReference type="EMBL" id="WOCD01000003">
    <property type="protein sequence ID" value="MUH72377.1"/>
    <property type="molecule type" value="Genomic_DNA"/>
</dbReference>
<dbReference type="RefSeq" id="WP_155695561.1">
    <property type="nucleotide sequence ID" value="NZ_BAAAFQ010000004.1"/>
</dbReference>
<sequence length="113" mass="13028">MESVDWQEFSNDIIEQLIEDGSNTEAMYGIEHHFVAENNEIADKAQQEAFLKGWDVSELEQVETEDGLLVFCFDIDTECPLDEVIINEEVEEMVAYAEANNLEYDGWGTHFEE</sequence>
<gene>
    <name evidence="2" type="primary">rraB</name>
    <name evidence="2" type="ORF">GNP35_07720</name>
</gene>
<keyword evidence="3" id="KW-1185">Reference proteome</keyword>
<reference evidence="2 3" key="1">
    <citation type="submission" date="2019-11" db="EMBL/GenBank/DDBJ databases">
        <title>P. haliotis isolates from Z. marina roots.</title>
        <authorList>
            <person name="Cohen M."/>
            <person name="Jospin G."/>
            <person name="Eisen J.A."/>
            <person name="Coil D.A."/>
        </authorList>
    </citation>
    <scope>NUCLEOTIDE SEQUENCE [LARGE SCALE GENOMIC DNA]</scope>
    <source>
        <strain evidence="2 3">UCD-MCMsp1aY</strain>
    </source>
</reference>
<dbReference type="SUPFAM" id="SSF89946">
    <property type="entry name" value="Hypothetical protein VC0424"/>
    <property type="match status" value="1"/>
</dbReference>
<dbReference type="Gene3D" id="3.30.70.970">
    <property type="entry name" value="RraB-like"/>
    <property type="match status" value="1"/>
</dbReference>
<evidence type="ECO:0000313" key="2">
    <source>
        <dbReference type="EMBL" id="MUH72377.1"/>
    </source>
</evidence>
<dbReference type="InterPro" id="IPR036701">
    <property type="entry name" value="RraB-like_sf"/>
</dbReference>
<accession>A0A6N8FB37</accession>
<comment type="caution">
    <text evidence="2">The sequence shown here is derived from an EMBL/GenBank/DDBJ whole genome shotgun (WGS) entry which is preliminary data.</text>
</comment>
<evidence type="ECO:0000313" key="3">
    <source>
        <dbReference type="Proteomes" id="UP000439994"/>
    </source>
</evidence>
<dbReference type="InterPro" id="IPR009671">
    <property type="entry name" value="RraB_dom"/>
</dbReference>
<proteinExistence type="predicted"/>